<name>A0A8K0DJV2_9ROSA</name>
<dbReference type="PROSITE" id="PS50888">
    <property type="entry name" value="BHLH"/>
    <property type="match status" value="1"/>
</dbReference>
<sequence>MMCGKKEDEADCSQTIQNIQGFQEQFLLHQHHQQMQHQQQQHQQNGDIYGGGRGLIFPEVSPILQPWSLPPVHHSFNPAAHFAAAANPVRDHDPFLVPPPPPYASLFNRRTPSLQFTYDGSSSDHLRIISDTLGPVVQPGSAPFGLQAELGKMTAQEIMDAKALAASKSHSEAERRRRERINNHLAKLRSLLPSTTKTDKASLLAEVIQHVKELKRQTSLIAETSPVPTEMDELTVDDASDEDGRFVLKASLCCEDRSDLLPDLIKTLKALRLRTLKAEITTLGGRVKNVLFITAEEDSSCGEEQEQQHEQQQQQYCISSIQEALKAVMEKTGGDENSTGNVKRQRTNNNINILEHRSL</sequence>
<dbReference type="Gene3D" id="4.10.280.10">
    <property type="entry name" value="Helix-loop-helix DNA-binding domain"/>
    <property type="match status" value="1"/>
</dbReference>
<dbReference type="PANTHER" id="PTHR45844">
    <property type="entry name" value="TRANSCRIPTION FACTOR BHLH30"/>
    <property type="match status" value="1"/>
</dbReference>
<dbReference type="FunFam" id="4.10.280.10:FF:000070">
    <property type="entry name" value="transcription factor bHLH30"/>
    <property type="match status" value="1"/>
</dbReference>
<keyword evidence="8" id="KW-1185">Reference proteome</keyword>
<evidence type="ECO:0000256" key="4">
    <source>
        <dbReference type="ARBA" id="ARBA00023163"/>
    </source>
</evidence>
<dbReference type="SUPFAM" id="SSF47459">
    <property type="entry name" value="HLH, helix-loop-helix DNA-binding domain"/>
    <property type="match status" value="1"/>
</dbReference>
<dbReference type="CDD" id="cd11455">
    <property type="entry name" value="bHLH_AtAIG1_like"/>
    <property type="match status" value="1"/>
</dbReference>
<organism evidence="7 8">
    <name type="scientific">Rhamnella rubrinervis</name>
    <dbReference type="NCBI Taxonomy" id="2594499"/>
    <lineage>
        <taxon>Eukaryota</taxon>
        <taxon>Viridiplantae</taxon>
        <taxon>Streptophyta</taxon>
        <taxon>Embryophyta</taxon>
        <taxon>Tracheophyta</taxon>
        <taxon>Spermatophyta</taxon>
        <taxon>Magnoliopsida</taxon>
        <taxon>eudicotyledons</taxon>
        <taxon>Gunneridae</taxon>
        <taxon>Pentapetalae</taxon>
        <taxon>rosids</taxon>
        <taxon>fabids</taxon>
        <taxon>Rosales</taxon>
        <taxon>Rhamnaceae</taxon>
        <taxon>rhamnoid group</taxon>
        <taxon>Rhamneae</taxon>
        <taxon>Rhamnella</taxon>
    </lineage>
</organism>
<dbReference type="AlphaFoldDB" id="A0A8K0DJV2"/>
<dbReference type="GO" id="GO:0005634">
    <property type="term" value="C:nucleus"/>
    <property type="evidence" value="ECO:0007669"/>
    <property type="project" value="UniProtKB-SubCell"/>
</dbReference>
<keyword evidence="5" id="KW-0539">Nucleus</keyword>
<dbReference type="EMBL" id="VOIH02000012">
    <property type="protein sequence ID" value="KAF3431781.1"/>
    <property type="molecule type" value="Genomic_DNA"/>
</dbReference>
<accession>A0A8K0DJV2</accession>
<dbReference type="Pfam" id="PF00010">
    <property type="entry name" value="HLH"/>
    <property type="match status" value="1"/>
</dbReference>
<keyword evidence="4" id="KW-0804">Transcription</keyword>
<feature type="domain" description="BHLH" evidence="6">
    <location>
        <begin position="165"/>
        <end position="214"/>
    </location>
</feature>
<gene>
    <name evidence="7" type="ORF">FNV43_RR26517</name>
</gene>
<dbReference type="PANTHER" id="PTHR45844:SF2">
    <property type="entry name" value="TRANSCRIPTION FACTOR BHLH30"/>
    <property type="match status" value="1"/>
</dbReference>
<dbReference type="GO" id="GO:0003677">
    <property type="term" value="F:DNA binding"/>
    <property type="evidence" value="ECO:0007669"/>
    <property type="project" value="UniProtKB-KW"/>
</dbReference>
<reference evidence="7" key="1">
    <citation type="submission" date="2020-03" db="EMBL/GenBank/DDBJ databases">
        <title>A high-quality chromosome-level genome assembly of a woody plant with both climbing and erect habits, Rhamnella rubrinervis.</title>
        <authorList>
            <person name="Lu Z."/>
            <person name="Yang Y."/>
            <person name="Zhu X."/>
            <person name="Sun Y."/>
        </authorList>
    </citation>
    <scope>NUCLEOTIDE SEQUENCE</scope>
    <source>
        <strain evidence="7">BYM</strain>
        <tissue evidence="7">Leaf</tissue>
    </source>
</reference>
<comment type="caution">
    <text evidence="7">The sequence shown here is derived from an EMBL/GenBank/DDBJ whole genome shotgun (WGS) entry which is preliminary data.</text>
</comment>
<dbReference type="GO" id="GO:0046983">
    <property type="term" value="F:protein dimerization activity"/>
    <property type="evidence" value="ECO:0007669"/>
    <property type="project" value="InterPro"/>
</dbReference>
<evidence type="ECO:0000256" key="1">
    <source>
        <dbReference type="ARBA" id="ARBA00004123"/>
    </source>
</evidence>
<dbReference type="OrthoDB" id="71302at2759"/>
<dbReference type="SMART" id="SM00353">
    <property type="entry name" value="HLH"/>
    <property type="match status" value="1"/>
</dbReference>
<evidence type="ECO:0000313" key="7">
    <source>
        <dbReference type="EMBL" id="KAF3431781.1"/>
    </source>
</evidence>
<keyword evidence="3" id="KW-0238">DNA-binding</keyword>
<dbReference type="InterPro" id="IPR045847">
    <property type="entry name" value="AIG1-like"/>
</dbReference>
<dbReference type="InterPro" id="IPR036638">
    <property type="entry name" value="HLH_DNA-bd_sf"/>
</dbReference>
<dbReference type="InterPro" id="IPR011598">
    <property type="entry name" value="bHLH_dom"/>
</dbReference>
<evidence type="ECO:0000256" key="5">
    <source>
        <dbReference type="ARBA" id="ARBA00023242"/>
    </source>
</evidence>
<evidence type="ECO:0000256" key="2">
    <source>
        <dbReference type="ARBA" id="ARBA00023015"/>
    </source>
</evidence>
<protein>
    <recommendedName>
        <fullName evidence="6">BHLH domain-containing protein</fullName>
    </recommendedName>
</protein>
<evidence type="ECO:0000313" key="8">
    <source>
        <dbReference type="Proteomes" id="UP000796880"/>
    </source>
</evidence>
<dbReference type="GO" id="GO:0003700">
    <property type="term" value="F:DNA-binding transcription factor activity"/>
    <property type="evidence" value="ECO:0007669"/>
    <property type="project" value="InterPro"/>
</dbReference>
<evidence type="ECO:0000259" key="6">
    <source>
        <dbReference type="PROSITE" id="PS50888"/>
    </source>
</evidence>
<comment type="subcellular location">
    <subcellularLocation>
        <location evidence="1">Nucleus</location>
    </subcellularLocation>
</comment>
<keyword evidence="2" id="KW-0805">Transcription regulation</keyword>
<evidence type="ECO:0000256" key="3">
    <source>
        <dbReference type="ARBA" id="ARBA00023125"/>
    </source>
</evidence>
<dbReference type="Proteomes" id="UP000796880">
    <property type="component" value="Unassembled WGS sequence"/>
</dbReference>
<proteinExistence type="predicted"/>